<evidence type="ECO:0000313" key="2">
    <source>
        <dbReference type="EMBL" id="WDC82208.1"/>
    </source>
</evidence>
<dbReference type="RefSeq" id="WP_273745089.1">
    <property type="nucleotide sequence ID" value="NZ_CP117692.1"/>
</dbReference>
<accession>A0AAQ3AS83</accession>
<feature type="domain" description="YtxK-like N-terminal helical" evidence="1">
    <location>
        <begin position="7"/>
        <end position="86"/>
    </location>
</feature>
<name>A0AAQ3AS83_9LACO</name>
<protein>
    <recommendedName>
        <fullName evidence="1">YtxK-like N-terminal helical domain-containing protein</fullName>
    </recommendedName>
</protein>
<reference evidence="2" key="1">
    <citation type="submission" date="2023-02" db="EMBL/GenBank/DDBJ databases">
        <title>Complete genome sequence of Lactobacillus ruminis CACC888 isolated from Pig feces.</title>
        <authorList>
            <person name="Park S."/>
            <person name="Park M.A."/>
            <person name="Kim D.-H."/>
            <person name="Kim Y."/>
        </authorList>
    </citation>
    <scope>NUCLEOTIDE SEQUENCE</scope>
    <source>
        <strain evidence="2">CACC888</strain>
    </source>
</reference>
<proteinExistence type="predicted"/>
<evidence type="ECO:0000313" key="3">
    <source>
        <dbReference type="Proteomes" id="UP001222683"/>
    </source>
</evidence>
<evidence type="ECO:0000259" key="1">
    <source>
        <dbReference type="Pfam" id="PF21106"/>
    </source>
</evidence>
<dbReference type="Pfam" id="PF21106">
    <property type="entry name" value="YtxK_like"/>
    <property type="match status" value="1"/>
</dbReference>
<dbReference type="EMBL" id="CP117692">
    <property type="protein sequence ID" value="WDC82208.1"/>
    <property type="molecule type" value="Genomic_DNA"/>
</dbReference>
<dbReference type="InterPro" id="IPR048375">
    <property type="entry name" value="YtxK-like_N"/>
</dbReference>
<dbReference type="Gene3D" id="1.10.150.470">
    <property type="match status" value="1"/>
</dbReference>
<sequence length="142" mass="16649">MALADIEKQYDLMNEACELLQEKLQDDCLDALIENFDNLLNDGKVHVEDGIPDEKTAAKLAEIYRAVRLDEISTEDRRLLLQLSLLTVYRKEKIQSNHQMTPDSIGFLTAYLLQQVYEKKMKRIFWIFALGRETWRQSLSMH</sequence>
<organism evidence="2 3">
    <name type="scientific">Ligilactobacillus ruminis</name>
    <dbReference type="NCBI Taxonomy" id="1623"/>
    <lineage>
        <taxon>Bacteria</taxon>
        <taxon>Bacillati</taxon>
        <taxon>Bacillota</taxon>
        <taxon>Bacilli</taxon>
        <taxon>Lactobacillales</taxon>
        <taxon>Lactobacillaceae</taxon>
        <taxon>Ligilactobacillus</taxon>
    </lineage>
</organism>
<dbReference type="Proteomes" id="UP001222683">
    <property type="component" value="Chromosome"/>
</dbReference>
<dbReference type="AlphaFoldDB" id="A0AAQ3AS83"/>
<gene>
    <name evidence="2" type="ORF">PSR59_00750</name>
</gene>